<accession>A0ABS9BN57</accession>
<dbReference type="RefSeq" id="WP_234867608.1">
    <property type="nucleotide sequence ID" value="NZ_JAKEVY010000004.1"/>
</dbReference>
<dbReference type="SUPFAM" id="SSF53448">
    <property type="entry name" value="Nucleotide-diphospho-sugar transferases"/>
    <property type="match status" value="1"/>
</dbReference>
<feature type="domain" description="Nucleotidyl transferase" evidence="3">
    <location>
        <begin position="2"/>
        <end position="134"/>
    </location>
</feature>
<dbReference type="InterPro" id="IPR005835">
    <property type="entry name" value="NTP_transferase_dom"/>
</dbReference>
<organism evidence="4 5">
    <name type="scientific">Flavihumibacter fluminis</name>
    <dbReference type="NCBI Taxonomy" id="2909236"/>
    <lineage>
        <taxon>Bacteria</taxon>
        <taxon>Pseudomonadati</taxon>
        <taxon>Bacteroidota</taxon>
        <taxon>Chitinophagia</taxon>
        <taxon>Chitinophagales</taxon>
        <taxon>Chitinophagaceae</taxon>
        <taxon>Flavihumibacter</taxon>
    </lineage>
</organism>
<dbReference type="Pfam" id="PF00483">
    <property type="entry name" value="NTP_transferase"/>
    <property type="match status" value="1"/>
</dbReference>
<evidence type="ECO:0000256" key="2">
    <source>
        <dbReference type="ARBA" id="ARBA00022695"/>
    </source>
</evidence>
<dbReference type="CDD" id="cd06422">
    <property type="entry name" value="NTP_transferase_like_1"/>
    <property type="match status" value="1"/>
</dbReference>
<dbReference type="PANTHER" id="PTHR43584">
    <property type="entry name" value="NUCLEOTIDYL TRANSFERASE"/>
    <property type="match status" value="1"/>
</dbReference>
<name>A0ABS9BN57_9BACT</name>
<keyword evidence="5" id="KW-1185">Reference proteome</keyword>
<evidence type="ECO:0000256" key="1">
    <source>
        <dbReference type="ARBA" id="ARBA00022679"/>
    </source>
</evidence>
<comment type="caution">
    <text evidence="4">The sequence shown here is derived from an EMBL/GenBank/DDBJ whole genome shotgun (WGS) entry which is preliminary data.</text>
</comment>
<evidence type="ECO:0000313" key="5">
    <source>
        <dbReference type="Proteomes" id="UP001200145"/>
    </source>
</evidence>
<keyword evidence="1" id="KW-0808">Transferase</keyword>
<dbReference type="InterPro" id="IPR050065">
    <property type="entry name" value="GlmU-like"/>
</dbReference>
<dbReference type="EMBL" id="JAKEVY010000004">
    <property type="protein sequence ID" value="MCF1716423.1"/>
    <property type="molecule type" value="Genomic_DNA"/>
</dbReference>
<dbReference type="PANTHER" id="PTHR43584:SF8">
    <property type="entry name" value="N-ACETYLMURAMATE ALPHA-1-PHOSPHATE URIDYLYLTRANSFERASE"/>
    <property type="match status" value="1"/>
</dbReference>
<proteinExistence type="predicted"/>
<dbReference type="Proteomes" id="UP001200145">
    <property type="component" value="Unassembled WGS sequence"/>
</dbReference>
<keyword evidence="2" id="KW-0548">Nucleotidyltransferase</keyword>
<dbReference type="InterPro" id="IPR029044">
    <property type="entry name" value="Nucleotide-diphossugar_trans"/>
</dbReference>
<evidence type="ECO:0000259" key="3">
    <source>
        <dbReference type="Pfam" id="PF00483"/>
    </source>
</evidence>
<gene>
    <name evidence="4" type="ORF">L0U88_17410</name>
</gene>
<evidence type="ECO:0000313" key="4">
    <source>
        <dbReference type="EMBL" id="MCF1716423.1"/>
    </source>
</evidence>
<sequence length="245" mass="27206">MKAMIFAAGLGTRFKPWTDQHPKALAPVNGKSLLQRNIEYLQRYGIIEVVVNVHHFANQILEAVEEANGWGSKILISDERDEVLETGGGLLKAAPLLGNEPFVTINADVLTDLNLDALLQFHQQEKALISFGVSNRISTRNILFDKQNRMQGWVNLATNEFRFPPESAYSADNALQELTPKAYSTVVVFSPEIFSLISRTGKFSLIDVYLDLAGTHKIMGFDHSGDRFIDVGKPESVAQAEALFD</sequence>
<dbReference type="Gene3D" id="3.90.550.10">
    <property type="entry name" value="Spore Coat Polysaccharide Biosynthesis Protein SpsA, Chain A"/>
    <property type="match status" value="1"/>
</dbReference>
<reference evidence="4 5" key="1">
    <citation type="submission" date="2022-01" db="EMBL/GenBank/DDBJ databases">
        <title>Flavihumibacter sp. nov., isolated from sediment of a river.</title>
        <authorList>
            <person name="Liu H."/>
        </authorList>
    </citation>
    <scope>NUCLEOTIDE SEQUENCE [LARGE SCALE GENOMIC DNA]</scope>
    <source>
        <strain evidence="4 5">RY-1</strain>
    </source>
</reference>
<protein>
    <submittedName>
        <fullName evidence="4">Nucleotidyltransferase family protein</fullName>
    </submittedName>
</protein>